<organism evidence="5 6">
    <name type="scientific">Paenibacillus chibensis</name>
    <dbReference type="NCBI Taxonomy" id="59846"/>
    <lineage>
        <taxon>Bacteria</taxon>
        <taxon>Bacillati</taxon>
        <taxon>Bacillota</taxon>
        <taxon>Bacilli</taxon>
        <taxon>Bacillales</taxon>
        <taxon>Paenibacillaceae</taxon>
        <taxon>Paenibacillus</taxon>
    </lineage>
</organism>
<dbReference type="PANTHER" id="PTHR43863:SF2">
    <property type="entry name" value="MALTASE-GLUCOAMYLASE"/>
    <property type="match status" value="1"/>
</dbReference>
<dbReference type="CDD" id="cd14752">
    <property type="entry name" value="GH31_N"/>
    <property type="match status" value="1"/>
</dbReference>
<evidence type="ECO:0000256" key="1">
    <source>
        <dbReference type="ARBA" id="ARBA00007806"/>
    </source>
</evidence>
<dbReference type="PROSITE" id="PS50022">
    <property type="entry name" value="FA58C_3"/>
    <property type="match status" value="4"/>
</dbReference>
<dbReference type="PROSITE" id="PS51766">
    <property type="entry name" value="DOCKERIN"/>
    <property type="match status" value="1"/>
</dbReference>
<dbReference type="SMART" id="SM00635">
    <property type="entry name" value="BID_2"/>
    <property type="match status" value="1"/>
</dbReference>
<feature type="domain" description="F5/8 type C" evidence="3">
    <location>
        <begin position="1277"/>
        <end position="1424"/>
    </location>
</feature>
<dbReference type="InterPro" id="IPR002105">
    <property type="entry name" value="Dockerin_1_rpt"/>
</dbReference>
<dbReference type="InterPro" id="IPR008979">
    <property type="entry name" value="Galactose-bd-like_sf"/>
</dbReference>
<dbReference type="InterPro" id="IPR011013">
    <property type="entry name" value="Gal_mutarotase_sf_dom"/>
</dbReference>
<reference evidence="5 6" key="1">
    <citation type="submission" date="2023-03" db="EMBL/GenBank/DDBJ databases">
        <title>Bacillus Genome Sequencing.</title>
        <authorList>
            <person name="Dunlap C."/>
        </authorList>
    </citation>
    <scope>NUCLEOTIDE SEQUENCE [LARGE SCALE GENOMIC DNA]</scope>
    <source>
        <strain evidence="5 6">NRS-52</strain>
    </source>
</reference>
<dbReference type="InterPro" id="IPR008964">
    <property type="entry name" value="Invasin/intimin_cell_adhesion"/>
</dbReference>
<dbReference type="InterPro" id="IPR003343">
    <property type="entry name" value="Big_2"/>
</dbReference>
<keyword evidence="6" id="KW-1185">Reference proteome</keyword>
<dbReference type="Pfam" id="PF17137">
    <property type="entry name" value="DUF5110"/>
    <property type="match status" value="1"/>
</dbReference>
<gene>
    <name evidence="5" type="ORF">P9847_10090</name>
</gene>
<dbReference type="Pfam" id="PF01055">
    <property type="entry name" value="Glyco_hydro_31_2nd"/>
    <property type="match status" value="1"/>
</dbReference>
<dbReference type="Pfam" id="PF00404">
    <property type="entry name" value="Dockerin_1"/>
    <property type="match status" value="1"/>
</dbReference>
<dbReference type="SUPFAM" id="SSF49384">
    <property type="entry name" value="Carbohydrate-binding domain"/>
    <property type="match status" value="1"/>
</dbReference>
<dbReference type="Pfam" id="PF00754">
    <property type="entry name" value="F5_F8_type_C"/>
    <property type="match status" value="3"/>
</dbReference>
<evidence type="ECO:0000313" key="6">
    <source>
        <dbReference type="Proteomes" id="UP001343257"/>
    </source>
</evidence>
<dbReference type="InterPro" id="IPR033403">
    <property type="entry name" value="DUF5110"/>
</dbReference>
<evidence type="ECO:0000259" key="3">
    <source>
        <dbReference type="PROSITE" id="PS50022"/>
    </source>
</evidence>
<dbReference type="EMBL" id="JARTLD010000025">
    <property type="protein sequence ID" value="MED5017652.1"/>
    <property type="molecule type" value="Genomic_DNA"/>
</dbReference>
<evidence type="ECO:0000313" key="5">
    <source>
        <dbReference type="EMBL" id="MED5017652.1"/>
    </source>
</evidence>
<dbReference type="SUPFAM" id="SSF74650">
    <property type="entry name" value="Galactose mutarotase-like"/>
    <property type="match status" value="1"/>
</dbReference>
<dbReference type="Proteomes" id="UP001343257">
    <property type="component" value="Unassembled WGS sequence"/>
</dbReference>
<evidence type="ECO:0000259" key="4">
    <source>
        <dbReference type="PROSITE" id="PS51766"/>
    </source>
</evidence>
<keyword evidence="2" id="KW-0732">Signal</keyword>
<name>A0ABU6PTH2_9BACL</name>
<dbReference type="CDD" id="cd14254">
    <property type="entry name" value="Dockerin_II"/>
    <property type="match status" value="1"/>
</dbReference>
<dbReference type="InterPro" id="IPR036439">
    <property type="entry name" value="Dockerin_dom_sf"/>
</dbReference>
<dbReference type="Gene3D" id="2.60.40.1080">
    <property type="match status" value="1"/>
</dbReference>
<dbReference type="InterPro" id="IPR018247">
    <property type="entry name" value="EF_Hand_1_Ca_BS"/>
</dbReference>
<comment type="caution">
    <text evidence="5">The sequence shown here is derived from an EMBL/GenBank/DDBJ whole genome shotgun (WGS) entry which is preliminary data.</text>
</comment>
<proteinExistence type="inferred from homology"/>
<dbReference type="PANTHER" id="PTHR43863">
    <property type="entry name" value="HYDROLASE, PUTATIVE (AFU_ORTHOLOGUE AFUA_1G03140)-RELATED"/>
    <property type="match status" value="1"/>
</dbReference>
<dbReference type="Gene3D" id="2.60.40.1180">
    <property type="entry name" value="Golgi alpha-mannosidase II"/>
    <property type="match status" value="2"/>
</dbReference>
<dbReference type="Pfam" id="PF22633">
    <property type="entry name" value="F5_F8_type_C_2"/>
    <property type="match status" value="1"/>
</dbReference>
<feature type="domain" description="F5/8 type C" evidence="3">
    <location>
        <begin position="766"/>
        <end position="892"/>
    </location>
</feature>
<dbReference type="InterPro" id="IPR048395">
    <property type="entry name" value="Glyco_hydro_31_C"/>
</dbReference>
<dbReference type="RefSeq" id="WP_328277449.1">
    <property type="nucleotide sequence ID" value="NZ_JARTLD010000025.1"/>
</dbReference>
<dbReference type="SUPFAM" id="SSF49785">
    <property type="entry name" value="Galactose-binding domain-like"/>
    <property type="match status" value="4"/>
</dbReference>
<dbReference type="Gene3D" id="2.60.120.260">
    <property type="entry name" value="Galactose-binding domain-like"/>
    <property type="match status" value="4"/>
</dbReference>
<feature type="domain" description="F5/8 type C" evidence="3">
    <location>
        <begin position="902"/>
        <end position="1054"/>
    </location>
</feature>
<feature type="domain" description="F5/8 type C" evidence="3">
    <location>
        <begin position="1056"/>
        <end position="1193"/>
    </location>
</feature>
<evidence type="ECO:0000256" key="2">
    <source>
        <dbReference type="SAM" id="SignalP"/>
    </source>
</evidence>
<feature type="signal peptide" evidence="2">
    <location>
        <begin position="1"/>
        <end position="32"/>
    </location>
</feature>
<dbReference type="InterPro" id="IPR016134">
    <property type="entry name" value="Dockerin_dom"/>
</dbReference>
<dbReference type="SUPFAM" id="SSF51445">
    <property type="entry name" value="(Trans)glycosidases"/>
    <property type="match status" value="1"/>
</dbReference>
<dbReference type="PROSITE" id="PS00018">
    <property type="entry name" value="EF_HAND_1"/>
    <property type="match status" value="2"/>
</dbReference>
<comment type="similarity">
    <text evidence="1">Belongs to the glycosyl hydrolase 31 family.</text>
</comment>
<dbReference type="InterPro" id="IPR000421">
    <property type="entry name" value="FA58C"/>
</dbReference>
<dbReference type="Gene3D" id="2.60.40.680">
    <property type="match status" value="1"/>
</dbReference>
<feature type="chain" id="PRO_5046747855" evidence="2">
    <location>
        <begin position="33"/>
        <end position="1630"/>
    </location>
</feature>
<feature type="domain" description="Dockerin" evidence="4">
    <location>
        <begin position="1568"/>
        <end position="1630"/>
    </location>
</feature>
<dbReference type="Pfam" id="PF02368">
    <property type="entry name" value="Big_2"/>
    <property type="match status" value="1"/>
</dbReference>
<dbReference type="InterPro" id="IPR000322">
    <property type="entry name" value="Glyco_hydro_31_TIM"/>
</dbReference>
<dbReference type="SUPFAM" id="SSF49373">
    <property type="entry name" value="Invasin/intimin cell-adhesion fragments"/>
    <property type="match status" value="1"/>
</dbReference>
<dbReference type="CDD" id="cd08547">
    <property type="entry name" value="Type_II_cohesin"/>
    <property type="match status" value="1"/>
</dbReference>
<protein>
    <submittedName>
        <fullName evidence="5">Discoidin domain-containing protein</fullName>
    </submittedName>
</protein>
<dbReference type="Pfam" id="PF00963">
    <property type="entry name" value="Cohesin"/>
    <property type="match status" value="1"/>
</dbReference>
<sequence length="1630" mass="176391">MLKRMSSNVYFLSVCLLFMGAWLFFQCDPASAASVGSISDFKQTDDKTYTITAGQDKVKVIFQRDDMVRIWLGAGGQFTELKGKNSAQPAEPIVIKDDFGPVQVRSSDEGAYYKMETGKFVLRAYKNPLKFAMYQRDNRTVIWEEAASLSYNGQSATQQLIRGEDEYFYGGGMQNGYFSHRDRKISISENYGDWGSGTVSNPSPFYLSTAGYGVLRNTFQNGTYDFDSTLQLTHEENRFDAYYFVGDSIKDILNGLTDLTGKPALIPRWGMGLGDADCYNRAPERTPDVINQVAKPYRDHDMPGGWILPNDGYGCGYTDLGNTVRELKKLGFYTGLWTQNGVDQIAHEVGVDGTRLAKLDVAWVGPGYDFALNATKQAYQGIENNSNERGYVWSVGGWAGTQRYSTVWSGDQSGNWEYIRFHIPTLIGAGLSGIPYATGDVDGIFGGSAKTYVRDLQWKAFTPILMNMSGWAAKDKQPWVWGEPYTSYNRDMLKLRQRLTPYFYTYLDEAYESGAPLVRGMIYGYPDDPNSRGTLTQYQFMSGDSLLVAPVYSDTTVRNGIYLPKGKWIDYWTGETHYGSKMLDEYPAPLNRLPLFVKAGAIIPMYPESLYDGQVPPNPITYDIYPYQTSSFTMYEDDGVTKEHRTGKFAKTRIDSIAPVQGTGDLTIKVGASVGDYTGKPASRIHQFMIHMPDQPVSVSVDGSAYAKLGSKTAYDASASGWFYNPSEKGGVLYVKTPDLSAAKAFELKVSGYKADTTPLTDAVKIELPEQDTDPSRIPQDDIVATATSEDSTMPAANVLDGSFESIWSTPADGSAKLPQAVTLNLGTKHFVNKIKVWPRQYGGTNGMITRYNISTSLDGVHYTQVSTGEWNGDKSVKTAAFDAVEAAYVRLEAVDGVGGVASAAEINVYRDLTKPAPAAIPKNEMKASAFSFQPGSEASKAIDGDRSTVWHTKWDGSDKLPQSIVLDLGKVREISQFRYAPRTDAGNGTITTYNLYVSMDGQSYTKIAGGNWIRNNLKKYVSFDAVTARYVKLEAVAAVGGFASASELDVYEAPKRAPEMAVISEGKNAAADSEDPLHPASHGNDGSMETYWSAADSKTNHSWSVDLGGMYSVQATEVSFERSDRAYAYKIEVRENDKSNWITVADRSGNITAGEVLKDTFGSRGRFVRITVTGLPDGNAKAAIREFKVYGLPSAGNAKVTGITLDHTSLSLVVLNQPVQLNVTVEPDDAANKSVTWSSSDPGIASVDAKGMIIPKGAGKAVITVTTLDGGFTATCEVNVAGQQNLEEIPQSQMNAAATSSEAGVNDPAFAIDGNPNTHWHTKWYNVDPLPQSLIVKLGGTYNIGKIGYLPRPDAGNGTITAYNVYVSSDGASFTKVADGTWLRNKQMKEANFAPVEAAYVKLEAVQGVGDFASAAELTVFKVIKSASGPSAQLTPDSSASSGQPFKVSLGVNGMSEPIFAIDATLRYDSEFMSFISAESLIPGVNIVETDSGETGKIRMIVASEGSGHGLSGDQSIIAVTFRAKETSETVTVHMTALDIVLGDAIGHETQAASASAQVQISAAGHPGGISGDVNGDGKVSIGDLAILAAHYGKDASSPDWNAIKHLDLDGSGSIDIADLAIVAKKIVG</sequence>
<dbReference type="InterPro" id="IPR017853">
    <property type="entry name" value="GH"/>
</dbReference>
<dbReference type="InterPro" id="IPR025887">
    <property type="entry name" value="Glyco_hydro_31_N_dom"/>
</dbReference>
<dbReference type="CDD" id="cd06596">
    <property type="entry name" value="GH31_CPE1046"/>
    <property type="match status" value="1"/>
</dbReference>
<dbReference type="InterPro" id="IPR013780">
    <property type="entry name" value="Glyco_hydro_b"/>
</dbReference>
<dbReference type="InterPro" id="IPR008965">
    <property type="entry name" value="CBM2/CBM3_carb-bd_dom_sf"/>
</dbReference>
<dbReference type="Gene3D" id="2.60.40.1760">
    <property type="entry name" value="glycosyl hydrolase (family 31)"/>
    <property type="match status" value="1"/>
</dbReference>
<accession>A0ABU6PTH2</accession>
<dbReference type="InterPro" id="IPR051816">
    <property type="entry name" value="Glycosyl_Hydrolase_31"/>
</dbReference>
<dbReference type="SUPFAM" id="SSF51011">
    <property type="entry name" value="Glycosyl hydrolase domain"/>
    <property type="match status" value="1"/>
</dbReference>
<dbReference type="Pfam" id="PF21365">
    <property type="entry name" value="Glyco_hydro_31_3rd"/>
    <property type="match status" value="1"/>
</dbReference>
<dbReference type="InterPro" id="IPR002102">
    <property type="entry name" value="Cohesin_dom"/>
</dbReference>
<dbReference type="Gene3D" id="1.10.1330.10">
    <property type="entry name" value="Dockerin domain"/>
    <property type="match status" value="1"/>
</dbReference>
<dbReference type="Pfam" id="PF13802">
    <property type="entry name" value="Gal_mutarotas_2"/>
    <property type="match status" value="1"/>
</dbReference>
<dbReference type="SUPFAM" id="SSF63446">
    <property type="entry name" value="Type I dockerin domain"/>
    <property type="match status" value="1"/>
</dbReference>
<dbReference type="Gene3D" id="3.20.20.80">
    <property type="entry name" value="Glycosidases"/>
    <property type="match status" value="1"/>
</dbReference>